<dbReference type="Proteomes" id="UP001283361">
    <property type="component" value="Unassembled WGS sequence"/>
</dbReference>
<proteinExistence type="predicted"/>
<reference evidence="1" key="1">
    <citation type="journal article" date="2023" name="G3 (Bethesda)">
        <title>A reference genome for the long-term kleptoplast-retaining sea slug Elysia crispata morphotype clarki.</title>
        <authorList>
            <person name="Eastman K.E."/>
            <person name="Pendleton A.L."/>
            <person name="Shaikh M.A."/>
            <person name="Suttiyut T."/>
            <person name="Ogas R."/>
            <person name="Tomko P."/>
            <person name="Gavelis G."/>
            <person name="Widhalm J.R."/>
            <person name="Wisecaver J.H."/>
        </authorList>
    </citation>
    <scope>NUCLEOTIDE SEQUENCE</scope>
    <source>
        <strain evidence="1">ECLA1</strain>
    </source>
</reference>
<evidence type="ECO:0000313" key="1">
    <source>
        <dbReference type="EMBL" id="KAK3776220.1"/>
    </source>
</evidence>
<sequence length="115" mass="12286">MLEPTEGSLGQRGDIKTISCKRRKCLHDTISKCKRGTCKRGSGLCFIRYIENRPDSGRPSEGVGTALCIGALSDLLGQDTVINDASMSFSQQLGQSPLAQGDSLIERGIVITVGD</sequence>
<accession>A0AAE1DNC9</accession>
<dbReference type="EMBL" id="JAWDGP010003238">
    <property type="protein sequence ID" value="KAK3776220.1"/>
    <property type="molecule type" value="Genomic_DNA"/>
</dbReference>
<dbReference type="AlphaFoldDB" id="A0AAE1DNC9"/>
<evidence type="ECO:0000313" key="2">
    <source>
        <dbReference type="Proteomes" id="UP001283361"/>
    </source>
</evidence>
<protein>
    <submittedName>
        <fullName evidence="1">Uncharacterized protein</fullName>
    </submittedName>
</protein>
<keyword evidence="2" id="KW-1185">Reference proteome</keyword>
<gene>
    <name evidence="1" type="ORF">RRG08_009657</name>
</gene>
<name>A0AAE1DNC9_9GAST</name>
<comment type="caution">
    <text evidence="1">The sequence shown here is derived from an EMBL/GenBank/DDBJ whole genome shotgun (WGS) entry which is preliminary data.</text>
</comment>
<organism evidence="1 2">
    <name type="scientific">Elysia crispata</name>
    <name type="common">lettuce slug</name>
    <dbReference type="NCBI Taxonomy" id="231223"/>
    <lineage>
        <taxon>Eukaryota</taxon>
        <taxon>Metazoa</taxon>
        <taxon>Spiralia</taxon>
        <taxon>Lophotrochozoa</taxon>
        <taxon>Mollusca</taxon>
        <taxon>Gastropoda</taxon>
        <taxon>Heterobranchia</taxon>
        <taxon>Euthyneura</taxon>
        <taxon>Panpulmonata</taxon>
        <taxon>Sacoglossa</taxon>
        <taxon>Placobranchoidea</taxon>
        <taxon>Plakobranchidae</taxon>
        <taxon>Elysia</taxon>
    </lineage>
</organism>